<evidence type="ECO:0000256" key="4">
    <source>
        <dbReference type="SAM" id="MobiDB-lite"/>
    </source>
</evidence>
<dbReference type="FunFam" id="1.20.272.10:FF:000001">
    <property type="entry name" value="Putative AAA family ATPase"/>
    <property type="match status" value="1"/>
</dbReference>
<evidence type="ECO:0000259" key="5">
    <source>
        <dbReference type="SMART" id="SM00382"/>
    </source>
</evidence>
<dbReference type="GO" id="GO:0005524">
    <property type="term" value="F:ATP binding"/>
    <property type="evidence" value="ECO:0007669"/>
    <property type="project" value="UniProtKB-KW"/>
</dbReference>
<dbReference type="SMART" id="SM00382">
    <property type="entry name" value="AAA"/>
    <property type="match status" value="1"/>
</dbReference>
<feature type="domain" description="AAA+ ATPase" evidence="5">
    <location>
        <begin position="54"/>
        <end position="190"/>
    </location>
</feature>
<gene>
    <name evidence="6" type="ORF">UFOPK2214_00025</name>
</gene>
<dbReference type="CDD" id="cd00009">
    <property type="entry name" value="AAA"/>
    <property type="match status" value="1"/>
</dbReference>
<proteinExistence type="inferred from homology"/>
<protein>
    <submittedName>
        <fullName evidence="6">Unannotated protein</fullName>
    </submittedName>
</protein>
<dbReference type="Pfam" id="PF12002">
    <property type="entry name" value="MgsA_C"/>
    <property type="match status" value="1"/>
</dbReference>
<dbReference type="Pfam" id="PF00004">
    <property type="entry name" value="AAA"/>
    <property type="match status" value="1"/>
</dbReference>
<dbReference type="PANTHER" id="PTHR13779:SF7">
    <property type="entry name" value="ATPASE WRNIP1"/>
    <property type="match status" value="1"/>
</dbReference>
<dbReference type="FunFam" id="3.40.50.300:FF:000345">
    <property type="entry name" value="AAA family ATPase"/>
    <property type="match status" value="1"/>
</dbReference>
<dbReference type="InterPro" id="IPR003593">
    <property type="entry name" value="AAA+_ATPase"/>
</dbReference>
<dbReference type="GO" id="GO:0006261">
    <property type="term" value="P:DNA-templated DNA replication"/>
    <property type="evidence" value="ECO:0007669"/>
    <property type="project" value="TreeGrafter"/>
</dbReference>
<reference evidence="6" key="1">
    <citation type="submission" date="2020-05" db="EMBL/GenBank/DDBJ databases">
        <authorList>
            <person name="Chiriac C."/>
            <person name="Salcher M."/>
            <person name="Ghai R."/>
            <person name="Kavagutti S V."/>
        </authorList>
    </citation>
    <scope>NUCLEOTIDE SEQUENCE</scope>
</reference>
<keyword evidence="2" id="KW-0547">Nucleotide-binding</keyword>
<dbReference type="InterPro" id="IPR032423">
    <property type="entry name" value="AAA_assoc_2"/>
</dbReference>
<dbReference type="PANTHER" id="PTHR13779">
    <property type="entry name" value="WERNER HELICASE-INTERACTING PROTEIN 1 FAMILY MEMBER"/>
    <property type="match status" value="1"/>
</dbReference>
<dbReference type="Gene3D" id="3.40.50.300">
    <property type="entry name" value="P-loop containing nucleotide triphosphate hydrolases"/>
    <property type="match status" value="1"/>
</dbReference>
<dbReference type="EMBL" id="CAEZWJ010000001">
    <property type="protein sequence ID" value="CAB4642778.1"/>
    <property type="molecule type" value="Genomic_DNA"/>
</dbReference>
<feature type="region of interest" description="Disordered" evidence="4">
    <location>
        <begin position="354"/>
        <end position="376"/>
    </location>
</feature>
<dbReference type="GO" id="GO:0016887">
    <property type="term" value="F:ATP hydrolysis activity"/>
    <property type="evidence" value="ECO:0007669"/>
    <property type="project" value="InterPro"/>
</dbReference>
<dbReference type="SUPFAM" id="SSF52540">
    <property type="entry name" value="P-loop containing nucleoside triphosphate hydrolases"/>
    <property type="match status" value="1"/>
</dbReference>
<dbReference type="GO" id="GO:0000731">
    <property type="term" value="P:DNA synthesis involved in DNA repair"/>
    <property type="evidence" value="ECO:0007669"/>
    <property type="project" value="TreeGrafter"/>
</dbReference>
<dbReference type="Pfam" id="PF16193">
    <property type="entry name" value="AAA_assoc_2"/>
    <property type="match status" value="1"/>
</dbReference>
<dbReference type="InterPro" id="IPR051314">
    <property type="entry name" value="AAA_ATPase_RarA/MGS1/WRNIP1"/>
</dbReference>
<sequence length="386" mass="41430">MDSPDLFTASVEERIASRAPLAARMRPSTLDDVVGQDHLVGPTGPLRRLIESDRLASIILWGPPGTGKTTLAELVASTTKKNFERLSAVTAGVKDIREVIDAAKRRLTIDDRGTVVFVDEIHRFNTTQQDALLHAVESGLVTLVGATTENPAFSVNPALRSRSSVFGLKPVDERAVAELLRRALVHEGVEAHDAAIELLARRCTGDARQALTALEVAIALAGGGAVSLENATTALDTSVSRLGRDDHYDVISAFIKSMRASEVDIALHWLARMVEAGEDPRFIARRMIIFASEDIGVADPTALQIAIAVADALDRVGLPEAMHHLAHGVIHLSRAPKSRAVTDAIARAVADVREGRTGQAPSTTAEPPGFRPMGNGEFRYYRADGE</sequence>
<dbReference type="GO" id="GO:0017116">
    <property type="term" value="F:single-stranded DNA helicase activity"/>
    <property type="evidence" value="ECO:0007669"/>
    <property type="project" value="TreeGrafter"/>
</dbReference>
<accession>A0A6J6K1S3</accession>
<dbReference type="InterPro" id="IPR027417">
    <property type="entry name" value="P-loop_NTPase"/>
</dbReference>
<name>A0A6J6K1S3_9ZZZZ</name>
<dbReference type="InterPro" id="IPR003959">
    <property type="entry name" value="ATPase_AAA_core"/>
</dbReference>
<keyword evidence="3" id="KW-0067">ATP-binding</keyword>
<dbReference type="InterPro" id="IPR021886">
    <property type="entry name" value="MgsA_C"/>
</dbReference>
<dbReference type="InterPro" id="IPR008921">
    <property type="entry name" value="DNA_pol3_clamp-load_cplx_C"/>
</dbReference>
<dbReference type="AlphaFoldDB" id="A0A6J6K1S3"/>
<evidence type="ECO:0000256" key="2">
    <source>
        <dbReference type="ARBA" id="ARBA00022741"/>
    </source>
</evidence>
<evidence type="ECO:0000256" key="3">
    <source>
        <dbReference type="ARBA" id="ARBA00022840"/>
    </source>
</evidence>
<dbReference type="GO" id="GO:0008047">
    <property type="term" value="F:enzyme activator activity"/>
    <property type="evidence" value="ECO:0007669"/>
    <property type="project" value="TreeGrafter"/>
</dbReference>
<dbReference type="GO" id="GO:0003677">
    <property type="term" value="F:DNA binding"/>
    <property type="evidence" value="ECO:0007669"/>
    <property type="project" value="InterPro"/>
</dbReference>
<dbReference type="SUPFAM" id="SSF48019">
    <property type="entry name" value="post-AAA+ oligomerization domain-like"/>
    <property type="match status" value="1"/>
</dbReference>
<comment type="similarity">
    <text evidence="1">Belongs to the AAA ATPase family. RarA/MGS1/WRNIP1 subfamily.</text>
</comment>
<evidence type="ECO:0000313" key="6">
    <source>
        <dbReference type="EMBL" id="CAB4642778.1"/>
    </source>
</evidence>
<dbReference type="Gene3D" id="1.20.272.10">
    <property type="match status" value="1"/>
</dbReference>
<dbReference type="Gene3D" id="1.10.8.60">
    <property type="match status" value="1"/>
</dbReference>
<evidence type="ECO:0000256" key="1">
    <source>
        <dbReference type="ARBA" id="ARBA00008959"/>
    </source>
</evidence>
<organism evidence="6">
    <name type="scientific">freshwater metagenome</name>
    <dbReference type="NCBI Taxonomy" id="449393"/>
    <lineage>
        <taxon>unclassified sequences</taxon>
        <taxon>metagenomes</taxon>
        <taxon>ecological metagenomes</taxon>
    </lineage>
</organism>